<keyword evidence="2" id="KW-1185">Reference proteome</keyword>
<sequence length="220" mass="24603">LSFAYPFGMGPDQCSRGADFRLICDETSRPPKLFLRDGITEVIESIEIDLYGYLSTNFIWLSVWRTIPMKSGVHVYNMSLASPGRSFSYSDILLLINITGCDLDVYWIDQMTGTSKFACSTWCPSEEITEGASLLRDRITINGSTGLVWNIIDQPNCPSAKKDPADYACMSSHSICYDYDIDATADVAGYRCTCERGYEGNPYILDGCSTDKGTFFIYFL</sequence>
<gene>
    <name evidence="1" type="ORF">BAE44_0025668</name>
</gene>
<evidence type="ECO:0000313" key="2">
    <source>
        <dbReference type="Proteomes" id="UP000095767"/>
    </source>
</evidence>
<dbReference type="EMBL" id="LWDX02073844">
    <property type="protein sequence ID" value="OEL13313.1"/>
    <property type="molecule type" value="Genomic_DNA"/>
</dbReference>
<evidence type="ECO:0008006" key="3">
    <source>
        <dbReference type="Google" id="ProtNLM"/>
    </source>
</evidence>
<protein>
    <recommendedName>
        <fullName evidence="3">Wall-associated receptor kinase galacturonan-binding domain-containing protein</fullName>
    </recommendedName>
</protein>
<dbReference type="OrthoDB" id="685410at2759"/>
<dbReference type="Proteomes" id="UP000095767">
    <property type="component" value="Unassembled WGS sequence"/>
</dbReference>
<accession>A0A1E5UKA6</accession>
<feature type="non-terminal residue" evidence="1">
    <location>
        <position position="1"/>
    </location>
</feature>
<dbReference type="PANTHER" id="PTHR33491">
    <property type="entry name" value="OSJNBA0016N04.9 PROTEIN"/>
    <property type="match status" value="1"/>
</dbReference>
<dbReference type="STRING" id="888268.A0A1E5UKA6"/>
<evidence type="ECO:0000313" key="1">
    <source>
        <dbReference type="EMBL" id="OEL13313.1"/>
    </source>
</evidence>
<reference evidence="1 2" key="1">
    <citation type="submission" date="2016-09" db="EMBL/GenBank/DDBJ databases">
        <title>The draft genome of Dichanthelium oligosanthes: A C3 panicoid grass species.</title>
        <authorList>
            <person name="Studer A.J."/>
            <person name="Schnable J.C."/>
            <person name="Brutnell T.P."/>
        </authorList>
    </citation>
    <scope>NUCLEOTIDE SEQUENCE [LARGE SCALE GENOMIC DNA]</scope>
    <source>
        <strain evidence="2">cv. Kellogg 1175</strain>
        <tissue evidence="1">Leaf</tissue>
    </source>
</reference>
<proteinExistence type="predicted"/>
<organism evidence="1 2">
    <name type="scientific">Dichanthelium oligosanthes</name>
    <dbReference type="NCBI Taxonomy" id="888268"/>
    <lineage>
        <taxon>Eukaryota</taxon>
        <taxon>Viridiplantae</taxon>
        <taxon>Streptophyta</taxon>
        <taxon>Embryophyta</taxon>
        <taxon>Tracheophyta</taxon>
        <taxon>Spermatophyta</taxon>
        <taxon>Magnoliopsida</taxon>
        <taxon>Liliopsida</taxon>
        <taxon>Poales</taxon>
        <taxon>Poaceae</taxon>
        <taxon>PACMAD clade</taxon>
        <taxon>Panicoideae</taxon>
        <taxon>Panicodae</taxon>
        <taxon>Paniceae</taxon>
        <taxon>Dichantheliinae</taxon>
        <taxon>Dichanthelium</taxon>
    </lineage>
</organism>
<dbReference type="AlphaFoldDB" id="A0A1E5UKA6"/>
<comment type="caution">
    <text evidence="1">The sequence shown here is derived from an EMBL/GenBank/DDBJ whole genome shotgun (WGS) entry which is preliminary data.</text>
</comment>
<name>A0A1E5UKA6_9POAL</name>